<dbReference type="GO" id="GO:0008080">
    <property type="term" value="F:N-acetyltransferase activity"/>
    <property type="evidence" value="ECO:0007669"/>
    <property type="project" value="InterPro"/>
</dbReference>
<evidence type="ECO:0000256" key="1">
    <source>
        <dbReference type="ARBA" id="ARBA00022679"/>
    </source>
</evidence>
<dbReference type="RefSeq" id="WP_091218307.1">
    <property type="nucleotide sequence ID" value="NZ_FOCL01000011.1"/>
</dbReference>
<gene>
    <name evidence="3" type="ORF">SAMN05192574_111157</name>
</gene>
<dbReference type="STRING" id="551995.SAMN05192574_111157"/>
<dbReference type="InterPro" id="IPR000182">
    <property type="entry name" value="GNAT_dom"/>
</dbReference>
<evidence type="ECO:0000313" key="4">
    <source>
        <dbReference type="Proteomes" id="UP000198942"/>
    </source>
</evidence>
<dbReference type="PANTHER" id="PTHR13947:SF37">
    <property type="entry name" value="LD18367P"/>
    <property type="match status" value="1"/>
</dbReference>
<dbReference type="EMBL" id="FOCL01000011">
    <property type="protein sequence ID" value="SEO73051.1"/>
    <property type="molecule type" value="Genomic_DNA"/>
</dbReference>
<evidence type="ECO:0000313" key="3">
    <source>
        <dbReference type="EMBL" id="SEO73051.1"/>
    </source>
</evidence>
<dbReference type="CDD" id="cd04301">
    <property type="entry name" value="NAT_SF"/>
    <property type="match status" value="1"/>
</dbReference>
<dbReference type="InterPro" id="IPR016181">
    <property type="entry name" value="Acyl_CoA_acyltransferase"/>
</dbReference>
<dbReference type="AlphaFoldDB" id="A0A1H8S2Y0"/>
<dbReference type="Proteomes" id="UP000198942">
    <property type="component" value="Unassembled WGS sequence"/>
</dbReference>
<proteinExistence type="predicted"/>
<dbReference type="SUPFAM" id="SSF55729">
    <property type="entry name" value="Acyl-CoA N-acyltransferases (Nat)"/>
    <property type="match status" value="1"/>
</dbReference>
<dbReference type="Gene3D" id="3.40.630.30">
    <property type="match status" value="1"/>
</dbReference>
<dbReference type="PANTHER" id="PTHR13947">
    <property type="entry name" value="GNAT FAMILY N-ACETYLTRANSFERASE"/>
    <property type="match status" value="1"/>
</dbReference>
<sequence>MNTLIKPDLAAIKIRNKLLPGDLGYIAHIHGDLYARECGYGLNFEAYVLQGLKDFALEYDEAKDKVWICEHGSRIVGCLVAQHRSDVLQLRYFIFLPEYRGIGLGKKLMEEFLDFMKSGSYSNAYLWTTEEQHSAIALYSRYGFKLSDEKPSAAFGKELVERRYDLVLNQ</sequence>
<dbReference type="PROSITE" id="PS51186">
    <property type="entry name" value="GNAT"/>
    <property type="match status" value="1"/>
</dbReference>
<keyword evidence="1" id="KW-0808">Transferase</keyword>
<keyword evidence="4" id="KW-1185">Reference proteome</keyword>
<feature type="domain" description="N-acetyltransferase" evidence="2">
    <location>
        <begin position="12"/>
        <end position="166"/>
    </location>
</feature>
<dbReference type="Pfam" id="PF00583">
    <property type="entry name" value="Acetyltransf_1"/>
    <property type="match status" value="1"/>
</dbReference>
<dbReference type="InterPro" id="IPR050769">
    <property type="entry name" value="NAT_camello-type"/>
</dbReference>
<reference evidence="4" key="1">
    <citation type="submission" date="2016-10" db="EMBL/GenBank/DDBJ databases">
        <authorList>
            <person name="Varghese N."/>
            <person name="Submissions S."/>
        </authorList>
    </citation>
    <scope>NUCLEOTIDE SEQUENCE [LARGE SCALE GENOMIC DNA]</scope>
    <source>
        <strain evidence="4">Gh-48</strain>
    </source>
</reference>
<name>A0A1H8S2Y0_9SPHI</name>
<protein>
    <submittedName>
        <fullName evidence="3">Peptidyl-dipeptidase Dcp</fullName>
    </submittedName>
</protein>
<evidence type="ECO:0000259" key="2">
    <source>
        <dbReference type="PROSITE" id="PS51186"/>
    </source>
</evidence>
<accession>A0A1H8S2Y0</accession>
<dbReference type="OrthoDB" id="5419426at2"/>
<organism evidence="3 4">
    <name type="scientific">Mucilaginibacter gossypiicola</name>
    <dbReference type="NCBI Taxonomy" id="551995"/>
    <lineage>
        <taxon>Bacteria</taxon>
        <taxon>Pseudomonadati</taxon>
        <taxon>Bacteroidota</taxon>
        <taxon>Sphingobacteriia</taxon>
        <taxon>Sphingobacteriales</taxon>
        <taxon>Sphingobacteriaceae</taxon>
        <taxon>Mucilaginibacter</taxon>
    </lineage>
</organism>